<dbReference type="InterPro" id="IPR036957">
    <property type="entry name" value="Znf_PARP_sf"/>
</dbReference>
<dbReference type="GO" id="GO:0008270">
    <property type="term" value="F:zinc ion binding"/>
    <property type="evidence" value="ECO:0007669"/>
    <property type="project" value="UniProtKB-KW"/>
</dbReference>
<evidence type="ECO:0000256" key="5">
    <source>
        <dbReference type="ARBA" id="ARBA00023242"/>
    </source>
</evidence>
<keyword evidence="3" id="KW-0863">Zinc-finger</keyword>
<reference evidence="9" key="2">
    <citation type="submission" date="2024-04" db="EMBL/GenBank/DDBJ databases">
        <authorList>
            <person name="Chen Y."/>
            <person name="Shah S."/>
            <person name="Dougan E. K."/>
            <person name="Thang M."/>
            <person name="Chan C."/>
        </authorList>
    </citation>
    <scope>NUCLEOTIDE SEQUENCE [LARGE SCALE GENOMIC DNA]</scope>
</reference>
<keyword evidence="5" id="KW-0539">Nucleus</keyword>
<dbReference type="PROSITE" id="PS52007">
    <property type="entry name" value="PADR1"/>
    <property type="match status" value="1"/>
</dbReference>
<evidence type="ECO:0000256" key="6">
    <source>
        <dbReference type="SAM" id="MobiDB-lite"/>
    </source>
</evidence>
<comment type="caution">
    <text evidence="8">The sequence shown here is derived from an EMBL/GenBank/DDBJ whole genome shotgun (WGS) entry which is preliminary data.</text>
</comment>
<feature type="compositionally biased region" description="Basic and acidic residues" evidence="6">
    <location>
        <begin position="107"/>
        <end position="129"/>
    </location>
</feature>
<dbReference type="GO" id="GO:0003690">
    <property type="term" value="F:double-stranded DNA binding"/>
    <property type="evidence" value="ECO:0007669"/>
    <property type="project" value="TreeGrafter"/>
</dbReference>
<evidence type="ECO:0000313" key="10">
    <source>
        <dbReference type="EMBL" id="CAL4801406.1"/>
    </source>
</evidence>
<dbReference type="GO" id="GO:0046404">
    <property type="term" value="F:ATP-dependent polydeoxyribonucleotide 5'-hydroxyl-kinase activity"/>
    <property type="evidence" value="ECO:0007669"/>
    <property type="project" value="TreeGrafter"/>
</dbReference>
<evidence type="ECO:0000256" key="4">
    <source>
        <dbReference type="ARBA" id="ARBA00022833"/>
    </source>
</evidence>
<gene>
    <name evidence="8" type="ORF">C1SCF055_LOCUS39019</name>
</gene>
<evidence type="ECO:0000256" key="3">
    <source>
        <dbReference type="ARBA" id="ARBA00022771"/>
    </source>
</evidence>
<evidence type="ECO:0000313" key="11">
    <source>
        <dbReference type="Proteomes" id="UP001152797"/>
    </source>
</evidence>
<dbReference type="EMBL" id="CAMXCT020006179">
    <property type="protein sequence ID" value="CAL1167469.1"/>
    <property type="molecule type" value="Genomic_DNA"/>
</dbReference>
<dbReference type="SMART" id="SM01335">
    <property type="entry name" value="PADR1"/>
    <property type="match status" value="1"/>
</dbReference>
<reference evidence="8" key="1">
    <citation type="submission" date="2022-10" db="EMBL/GenBank/DDBJ databases">
        <authorList>
            <person name="Chen Y."/>
            <person name="Dougan E. K."/>
            <person name="Chan C."/>
            <person name="Rhodes N."/>
            <person name="Thang M."/>
        </authorList>
    </citation>
    <scope>NUCLEOTIDE SEQUENCE</scope>
</reference>
<dbReference type="GO" id="GO:0005634">
    <property type="term" value="C:nucleus"/>
    <property type="evidence" value="ECO:0007669"/>
    <property type="project" value="UniProtKB-SubCell"/>
</dbReference>
<organism evidence="8">
    <name type="scientific">Cladocopium goreaui</name>
    <dbReference type="NCBI Taxonomy" id="2562237"/>
    <lineage>
        <taxon>Eukaryota</taxon>
        <taxon>Sar</taxon>
        <taxon>Alveolata</taxon>
        <taxon>Dinophyceae</taxon>
        <taxon>Suessiales</taxon>
        <taxon>Symbiodiniaceae</taxon>
        <taxon>Cladocopium</taxon>
    </lineage>
</organism>
<dbReference type="Gene3D" id="3.30.1740.10">
    <property type="entry name" value="Zinc finger, PARP-type"/>
    <property type="match status" value="1"/>
</dbReference>
<sequence>MPSFGFELEYAKSSRSACKQCKEKIEKDTLRIGLKVLIDAAPDDAEARKRAHSMESAKWHHEGCFPKIKGKTWFRQHLPEEPDSITGFDALKEDDQQKVKLLLQSCRGEETETETPKGNKRKADPDQKSSKKSKFFASQEDQASALSAEEQKSIETLKAELCKKNVAALGAMLAKNGLPKSDLPRSGKKEELLDRVAEAKALGVPPVCPLCEKQKLRFSKVTGSYSCPGFFDDESKSFKRCKGPGDDTQLVRTSWQELGA</sequence>
<dbReference type="PANTHER" id="PTHR12083">
    <property type="entry name" value="BIFUNCTIONAL POLYNUCLEOTIDE PHOSPHATASE/KINASE"/>
    <property type="match status" value="1"/>
</dbReference>
<accession>A0A9P1DPI0</accession>
<dbReference type="SUPFAM" id="SSF57716">
    <property type="entry name" value="Glucocorticoid receptor-like (DNA-binding domain)"/>
    <property type="match status" value="1"/>
</dbReference>
<dbReference type="GO" id="GO:0046403">
    <property type="term" value="F:polynucleotide 3'-phosphatase activity"/>
    <property type="evidence" value="ECO:0007669"/>
    <property type="project" value="TreeGrafter"/>
</dbReference>
<feature type="domain" description="PARP-type" evidence="7">
    <location>
        <begin position="6"/>
        <end position="107"/>
    </location>
</feature>
<protein>
    <submittedName>
        <fullName evidence="10">Poly [ADP-ribose] polymerase</fullName>
    </submittedName>
</protein>
<evidence type="ECO:0000256" key="1">
    <source>
        <dbReference type="ARBA" id="ARBA00004123"/>
    </source>
</evidence>
<dbReference type="EMBL" id="CAMXCT010006179">
    <property type="protein sequence ID" value="CAI4014094.1"/>
    <property type="molecule type" value="Genomic_DNA"/>
</dbReference>
<comment type="subcellular location">
    <subcellularLocation>
        <location evidence="1">Nucleus</location>
    </subcellularLocation>
</comment>
<dbReference type="Pfam" id="PF00645">
    <property type="entry name" value="zf-PARP"/>
    <property type="match status" value="1"/>
</dbReference>
<feature type="region of interest" description="Disordered" evidence="6">
    <location>
        <begin position="104"/>
        <end position="149"/>
    </location>
</feature>
<keyword evidence="4" id="KW-0862">Zinc</keyword>
<evidence type="ECO:0000256" key="2">
    <source>
        <dbReference type="ARBA" id="ARBA00022723"/>
    </source>
</evidence>
<dbReference type="PROSITE" id="PS50064">
    <property type="entry name" value="ZF_PARP_2"/>
    <property type="match status" value="1"/>
</dbReference>
<evidence type="ECO:0000313" key="8">
    <source>
        <dbReference type="EMBL" id="CAI4014094.1"/>
    </source>
</evidence>
<dbReference type="AlphaFoldDB" id="A0A9P1DPI0"/>
<dbReference type="OrthoDB" id="429950at2759"/>
<proteinExistence type="predicted"/>
<keyword evidence="11" id="KW-1185">Reference proteome</keyword>
<evidence type="ECO:0000259" key="7">
    <source>
        <dbReference type="PROSITE" id="PS50064"/>
    </source>
</evidence>
<dbReference type="InterPro" id="IPR001510">
    <property type="entry name" value="Znf_PARP"/>
</dbReference>
<evidence type="ECO:0000313" key="9">
    <source>
        <dbReference type="EMBL" id="CAL1167469.1"/>
    </source>
</evidence>
<dbReference type="SMART" id="SM01336">
    <property type="entry name" value="zf-PARP"/>
    <property type="match status" value="1"/>
</dbReference>
<dbReference type="GO" id="GO:0006281">
    <property type="term" value="P:DNA repair"/>
    <property type="evidence" value="ECO:0007669"/>
    <property type="project" value="TreeGrafter"/>
</dbReference>
<dbReference type="EMBL" id="CAMXCT030006179">
    <property type="protein sequence ID" value="CAL4801406.1"/>
    <property type="molecule type" value="Genomic_DNA"/>
</dbReference>
<keyword evidence="2" id="KW-0479">Metal-binding</keyword>
<name>A0A9P1DPI0_9DINO</name>
<dbReference type="Proteomes" id="UP001152797">
    <property type="component" value="Unassembled WGS sequence"/>
</dbReference>
<dbReference type="PANTHER" id="PTHR12083:SF9">
    <property type="entry name" value="BIFUNCTIONAL POLYNUCLEOTIDE PHOSPHATASE_KINASE"/>
    <property type="match status" value="1"/>
</dbReference>
<dbReference type="Gene3D" id="3.90.640.80">
    <property type="match status" value="1"/>
</dbReference>